<accession>A0A0F9PV57</accession>
<sequence>MEVLIKTDKKIEISKEDFEDYERVRSEGLTNMFFISQVVELSNNLDKDKCIAIMENYKKLNLEFPEVRKS</sequence>
<protein>
    <submittedName>
        <fullName evidence="1">Uncharacterized protein</fullName>
    </submittedName>
</protein>
<comment type="caution">
    <text evidence="1">The sequence shown here is derived from an EMBL/GenBank/DDBJ whole genome shotgun (WGS) entry which is preliminary data.</text>
</comment>
<organism evidence="1">
    <name type="scientific">marine sediment metagenome</name>
    <dbReference type="NCBI Taxonomy" id="412755"/>
    <lineage>
        <taxon>unclassified sequences</taxon>
        <taxon>metagenomes</taxon>
        <taxon>ecological metagenomes</taxon>
    </lineage>
</organism>
<name>A0A0F9PV57_9ZZZZ</name>
<gene>
    <name evidence="1" type="ORF">LCGC14_1092190</name>
</gene>
<evidence type="ECO:0000313" key="1">
    <source>
        <dbReference type="EMBL" id="KKN04951.1"/>
    </source>
</evidence>
<dbReference type="EMBL" id="LAZR01004860">
    <property type="protein sequence ID" value="KKN04951.1"/>
    <property type="molecule type" value="Genomic_DNA"/>
</dbReference>
<dbReference type="AlphaFoldDB" id="A0A0F9PV57"/>
<reference evidence="1" key="1">
    <citation type="journal article" date="2015" name="Nature">
        <title>Complex archaea that bridge the gap between prokaryotes and eukaryotes.</title>
        <authorList>
            <person name="Spang A."/>
            <person name="Saw J.H."/>
            <person name="Jorgensen S.L."/>
            <person name="Zaremba-Niedzwiedzka K."/>
            <person name="Martijn J."/>
            <person name="Lind A.E."/>
            <person name="van Eijk R."/>
            <person name="Schleper C."/>
            <person name="Guy L."/>
            <person name="Ettema T.J."/>
        </authorList>
    </citation>
    <scope>NUCLEOTIDE SEQUENCE</scope>
</reference>
<proteinExistence type="predicted"/>